<name>T1K3A2_TETUR</name>
<dbReference type="Proteomes" id="UP000015104">
    <property type="component" value="Unassembled WGS sequence"/>
</dbReference>
<keyword evidence="1" id="KW-0732">Signal</keyword>
<reference evidence="2" key="2">
    <citation type="submission" date="2015-06" db="UniProtKB">
        <authorList>
            <consortium name="EnsemblMetazoa"/>
        </authorList>
    </citation>
    <scope>IDENTIFICATION</scope>
</reference>
<evidence type="ECO:0000256" key="1">
    <source>
        <dbReference type="SAM" id="SignalP"/>
    </source>
</evidence>
<organism evidence="2 3">
    <name type="scientific">Tetranychus urticae</name>
    <name type="common">Two-spotted spider mite</name>
    <dbReference type="NCBI Taxonomy" id="32264"/>
    <lineage>
        <taxon>Eukaryota</taxon>
        <taxon>Metazoa</taxon>
        <taxon>Ecdysozoa</taxon>
        <taxon>Arthropoda</taxon>
        <taxon>Chelicerata</taxon>
        <taxon>Arachnida</taxon>
        <taxon>Acari</taxon>
        <taxon>Acariformes</taxon>
        <taxon>Trombidiformes</taxon>
        <taxon>Prostigmata</taxon>
        <taxon>Eleutherengona</taxon>
        <taxon>Raphignathae</taxon>
        <taxon>Tetranychoidea</taxon>
        <taxon>Tetranychidae</taxon>
        <taxon>Tetranychus</taxon>
    </lineage>
</organism>
<feature type="chain" id="PRO_5007728961" description="DUF19 domain-containing protein" evidence="1">
    <location>
        <begin position="18"/>
        <end position="206"/>
    </location>
</feature>
<keyword evidence="3" id="KW-1185">Reference proteome</keyword>
<dbReference type="EMBL" id="CAEY01001378">
    <property type="status" value="NOT_ANNOTATED_CDS"/>
    <property type="molecule type" value="Genomic_DNA"/>
</dbReference>
<proteinExistence type="predicted"/>
<evidence type="ECO:0008006" key="4">
    <source>
        <dbReference type="Google" id="ProtNLM"/>
    </source>
</evidence>
<feature type="signal peptide" evidence="1">
    <location>
        <begin position="1"/>
        <end position="17"/>
    </location>
</feature>
<evidence type="ECO:0000313" key="3">
    <source>
        <dbReference type="Proteomes" id="UP000015104"/>
    </source>
</evidence>
<sequence>MFGLILFISFLSYSTESQQNFVQQSSWMFNQRQIEKNQQPCHFKMIEKCFKRFEKYSNRRYSVGVLSEKEGLDDLCNTTQSTFNCLTDSVNQCGTPFHRELAKNIIKELSKTFKKFCEPGKLRDGNAITSCSDHSIILFFEYYLYLEFSKHAPCIIDEVLNTVNYKQDCYFPFLTSIGRTFTVKTIDHHLEVACCAYNKWQSCLFK</sequence>
<evidence type="ECO:0000313" key="2">
    <source>
        <dbReference type="EnsemblMetazoa" id="tetur04g07940.1"/>
    </source>
</evidence>
<dbReference type="AlphaFoldDB" id="T1K3A2"/>
<dbReference type="EnsemblMetazoa" id="tetur04g07940.1">
    <property type="protein sequence ID" value="tetur04g07940.1"/>
    <property type="gene ID" value="tetur04g07940"/>
</dbReference>
<accession>T1K3A2</accession>
<reference evidence="3" key="1">
    <citation type="submission" date="2011-08" db="EMBL/GenBank/DDBJ databases">
        <authorList>
            <person name="Rombauts S."/>
        </authorList>
    </citation>
    <scope>NUCLEOTIDE SEQUENCE</scope>
    <source>
        <strain evidence="3">London</strain>
    </source>
</reference>
<protein>
    <recommendedName>
        <fullName evidence="4">DUF19 domain-containing protein</fullName>
    </recommendedName>
</protein>
<dbReference type="HOGENOM" id="CLU_2515553_0_0_1"/>